<keyword evidence="2" id="KW-0812">Transmembrane</keyword>
<gene>
    <name evidence="3" type="ORF">A2773_06605</name>
</gene>
<accession>A0A1F5ZP26</accession>
<feature type="region of interest" description="Disordered" evidence="1">
    <location>
        <begin position="151"/>
        <end position="201"/>
    </location>
</feature>
<sequence>MAKFLKKESGEITLFALISMTVMVLGIALLNKISQEPQDLRSQAASSCIAVTGIDTNPQPPFAKGANFDCNVTVEESGANSSSIACGLSVNGSWPQNICPSDTNFGGWSGSTATFHCTMPNDVDTNATLKMIGFDFSSGCGAFTDKAKSKDISQATTPTPTITPGGPTLTPTITPGGPTLTPSPTATLTPTPTPTETPVPPECSMDNLKKLFDQLLASKDINEIKELFSKLFDCIWTYGNSFGIKTKPCLPPNCDFDPSKTDNIVQNRKCLVHDTGPCAVKNLIGTFQTQEAAEIASKICDHESRGLVNVDTNKACLTTDKHEYSVGNFQINIWNDTDNCPKNMQPAFFPKDPYCVPNKNANDCEAYYKVPQNNIKRAYELSKGGTDWSTHWGQAVIDCKL</sequence>
<protein>
    <submittedName>
        <fullName evidence="3">Uncharacterized protein</fullName>
    </submittedName>
</protein>
<feature type="compositionally biased region" description="Low complexity" evidence="1">
    <location>
        <begin position="156"/>
        <end position="190"/>
    </location>
</feature>
<feature type="transmembrane region" description="Helical" evidence="2">
    <location>
        <begin position="12"/>
        <end position="30"/>
    </location>
</feature>
<evidence type="ECO:0000313" key="3">
    <source>
        <dbReference type="EMBL" id="OGG14260.1"/>
    </source>
</evidence>
<name>A0A1F5ZP26_9BACT</name>
<dbReference type="AlphaFoldDB" id="A0A1F5ZP26"/>
<dbReference type="STRING" id="1798375.A2773_06605"/>
<reference evidence="3 4" key="1">
    <citation type="journal article" date="2016" name="Nat. Commun.">
        <title>Thousands of microbial genomes shed light on interconnected biogeochemical processes in an aquifer system.</title>
        <authorList>
            <person name="Anantharaman K."/>
            <person name="Brown C.T."/>
            <person name="Hug L.A."/>
            <person name="Sharon I."/>
            <person name="Castelle C.J."/>
            <person name="Probst A.J."/>
            <person name="Thomas B.C."/>
            <person name="Singh A."/>
            <person name="Wilkins M.J."/>
            <person name="Karaoz U."/>
            <person name="Brodie E.L."/>
            <person name="Williams K.H."/>
            <person name="Hubbard S.S."/>
            <person name="Banfield J.F."/>
        </authorList>
    </citation>
    <scope>NUCLEOTIDE SEQUENCE [LARGE SCALE GENOMIC DNA]</scope>
</reference>
<feature type="compositionally biased region" description="Pro residues" evidence="1">
    <location>
        <begin position="191"/>
        <end position="201"/>
    </location>
</feature>
<evidence type="ECO:0000256" key="1">
    <source>
        <dbReference type="SAM" id="MobiDB-lite"/>
    </source>
</evidence>
<proteinExistence type="predicted"/>
<dbReference type="EMBL" id="MFJE01000022">
    <property type="protein sequence ID" value="OGG14260.1"/>
    <property type="molecule type" value="Genomic_DNA"/>
</dbReference>
<dbReference type="Proteomes" id="UP000177383">
    <property type="component" value="Unassembled WGS sequence"/>
</dbReference>
<evidence type="ECO:0000256" key="2">
    <source>
        <dbReference type="SAM" id="Phobius"/>
    </source>
</evidence>
<comment type="caution">
    <text evidence="3">The sequence shown here is derived from an EMBL/GenBank/DDBJ whole genome shotgun (WGS) entry which is preliminary data.</text>
</comment>
<organism evidence="3 4">
    <name type="scientific">Candidatus Gottesmanbacteria bacterium RIFCSPHIGHO2_01_FULL_39_10</name>
    <dbReference type="NCBI Taxonomy" id="1798375"/>
    <lineage>
        <taxon>Bacteria</taxon>
        <taxon>Candidatus Gottesmaniibacteriota</taxon>
    </lineage>
</organism>
<keyword evidence="2" id="KW-1133">Transmembrane helix</keyword>
<evidence type="ECO:0000313" key="4">
    <source>
        <dbReference type="Proteomes" id="UP000177383"/>
    </source>
</evidence>
<keyword evidence="2" id="KW-0472">Membrane</keyword>